<protein>
    <submittedName>
        <fullName evidence="2">Uncharacterized protein</fullName>
    </submittedName>
</protein>
<dbReference type="RefSeq" id="XP_040681316.1">
    <property type="nucleotide sequence ID" value="XM_040820973.1"/>
</dbReference>
<evidence type="ECO:0000313" key="3">
    <source>
        <dbReference type="Proteomes" id="UP000030816"/>
    </source>
</evidence>
<name>A0A0B2X4Q5_METAS</name>
<organism evidence="2 3">
    <name type="scientific">Metarhizium album (strain ARSEF 1941)</name>
    <dbReference type="NCBI Taxonomy" id="1081103"/>
    <lineage>
        <taxon>Eukaryota</taxon>
        <taxon>Fungi</taxon>
        <taxon>Dikarya</taxon>
        <taxon>Ascomycota</taxon>
        <taxon>Pezizomycotina</taxon>
        <taxon>Sordariomycetes</taxon>
        <taxon>Hypocreomycetidae</taxon>
        <taxon>Hypocreales</taxon>
        <taxon>Clavicipitaceae</taxon>
        <taxon>Metarhizium</taxon>
    </lineage>
</organism>
<comment type="caution">
    <text evidence="2">The sequence shown here is derived from an EMBL/GenBank/DDBJ whole genome shotgun (WGS) entry which is preliminary data.</text>
</comment>
<proteinExistence type="predicted"/>
<dbReference type="GeneID" id="63736629"/>
<dbReference type="EMBL" id="AZHE01000003">
    <property type="protein sequence ID" value="KHO00251.1"/>
    <property type="molecule type" value="Genomic_DNA"/>
</dbReference>
<gene>
    <name evidence="2" type="ORF">MAM_02174</name>
</gene>
<evidence type="ECO:0000256" key="1">
    <source>
        <dbReference type="SAM" id="MobiDB-lite"/>
    </source>
</evidence>
<keyword evidence="3" id="KW-1185">Reference proteome</keyword>
<sequence>MCFRSPLAKRARPAGKSQPDDMPGDKPDNKPDDKPEDKPDDQPDGQPDNKPDNKPDESLPEDKSHPGRPDASKAAQRRKPLVPPGLFRDKDDEGSTVNAGYTFRGRWKPPMGGSGRKSWPTNQPFI</sequence>
<dbReference type="AlphaFoldDB" id="A0A0B2X4Q5"/>
<dbReference type="HOGENOM" id="CLU_1982084_0_0_1"/>
<feature type="compositionally biased region" description="Basic and acidic residues" evidence="1">
    <location>
        <begin position="23"/>
        <end position="71"/>
    </location>
</feature>
<accession>A0A0B2X4Q5</accession>
<dbReference type="Proteomes" id="UP000030816">
    <property type="component" value="Unassembled WGS sequence"/>
</dbReference>
<reference evidence="2 3" key="1">
    <citation type="journal article" date="2014" name="Proc. Natl. Acad. Sci. U.S.A.">
        <title>Trajectory and genomic determinants of fungal-pathogen speciation and host adaptation.</title>
        <authorList>
            <person name="Hu X."/>
            <person name="Xiao G."/>
            <person name="Zheng P."/>
            <person name="Shang Y."/>
            <person name="Su Y."/>
            <person name="Zhang X."/>
            <person name="Liu X."/>
            <person name="Zhan S."/>
            <person name="St Leger R.J."/>
            <person name="Wang C."/>
        </authorList>
    </citation>
    <scope>NUCLEOTIDE SEQUENCE [LARGE SCALE GENOMIC DNA]</scope>
    <source>
        <strain evidence="2 3">ARSEF 1941</strain>
    </source>
</reference>
<feature type="region of interest" description="Disordered" evidence="1">
    <location>
        <begin position="1"/>
        <end position="126"/>
    </location>
</feature>
<evidence type="ECO:0000313" key="2">
    <source>
        <dbReference type="EMBL" id="KHO00251.1"/>
    </source>
</evidence>